<feature type="transmembrane region" description="Helical" evidence="5">
    <location>
        <begin position="403"/>
        <end position="425"/>
    </location>
</feature>
<keyword evidence="2 5" id="KW-0812">Transmembrane</keyword>
<feature type="transmembrane region" description="Helical" evidence="5">
    <location>
        <begin position="372"/>
        <end position="391"/>
    </location>
</feature>
<dbReference type="PANTHER" id="PTHR11662:SF285">
    <property type="entry name" value="HEXURONATE TRANSPORTER"/>
    <property type="match status" value="1"/>
</dbReference>
<evidence type="ECO:0000313" key="8">
    <source>
        <dbReference type="Proteomes" id="UP000233435"/>
    </source>
</evidence>
<dbReference type="Proteomes" id="UP000233435">
    <property type="component" value="Unassembled WGS sequence"/>
</dbReference>
<dbReference type="Gene3D" id="1.20.1250.20">
    <property type="entry name" value="MFS general substrate transporter like domains"/>
    <property type="match status" value="2"/>
</dbReference>
<dbReference type="GO" id="GO:0015134">
    <property type="term" value="F:hexuronate transmembrane transporter activity"/>
    <property type="evidence" value="ECO:0007669"/>
    <property type="project" value="TreeGrafter"/>
</dbReference>
<comment type="caution">
    <text evidence="7">The sequence shown here is derived from an EMBL/GenBank/DDBJ whole genome shotgun (WGS) entry which is preliminary data.</text>
</comment>
<dbReference type="InterPro" id="IPR036259">
    <property type="entry name" value="MFS_trans_sf"/>
</dbReference>
<dbReference type="CDD" id="cd17319">
    <property type="entry name" value="MFS_ExuT_GudP_like"/>
    <property type="match status" value="1"/>
</dbReference>
<evidence type="ECO:0000259" key="6">
    <source>
        <dbReference type="PROSITE" id="PS50850"/>
    </source>
</evidence>
<dbReference type="OrthoDB" id="9781156at2"/>
<dbReference type="InterPro" id="IPR050382">
    <property type="entry name" value="MFS_Na/Anion_cotransporter"/>
</dbReference>
<feature type="transmembrane region" description="Helical" evidence="5">
    <location>
        <begin position="242"/>
        <end position="266"/>
    </location>
</feature>
<feature type="transmembrane region" description="Helical" evidence="5">
    <location>
        <begin position="104"/>
        <end position="124"/>
    </location>
</feature>
<dbReference type="PANTHER" id="PTHR11662">
    <property type="entry name" value="SOLUTE CARRIER FAMILY 17"/>
    <property type="match status" value="1"/>
</dbReference>
<evidence type="ECO:0000256" key="1">
    <source>
        <dbReference type="ARBA" id="ARBA00004141"/>
    </source>
</evidence>
<evidence type="ECO:0000256" key="3">
    <source>
        <dbReference type="ARBA" id="ARBA00022989"/>
    </source>
</evidence>
<feature type="transmembrane region" description="Helical" evidence="5">
    <location>
        <begin position="179"/>
        <end position="198"/>
    </location>
</feature>
<dbReference type="PROSITE" id="PS50850">
    <property type="entry name" value="MFS"/>
    <property type="match status" value="1"/>
</dbReference>
<dbReference type="InterPro" id="IPR020846">
    <property type="entry name" value="MFS_dom"/>
</dbReference>
<keyword evidence="8" id="KW-1185">Reference proteome</keyword>
<reference evidence="7 8" key="1">
    <citation type="submission" date="2017-12" db="EMBL/GenBank/DDBJ databases">
        <title>Confluentibacter flavum sp. nov., isolated from the saline lake.</title>
        <authorList>
            <person name="Yu L."/>
        </authorList>
    </citation>
    <scope>NUCLEOTIDE SEQUENCE [LARGE SCALE GENOMIC DNA]</scope>
    <source>
        <strain evidence="7 8">3B</strain>
    </source>
</reference>
<feature type="transmembrane region" description="Helical" evidence="5">
    <location>
        <begin position="12"/>
        <end position="30"/>
    </location>
</feature>
<evidence type="ECO:0000256" key="5">
    <source>
        <dbReference type="SAM" id="Phobius"/>
    </source>
</evidence>
<dbReference type="Pfam" id="PF07690">
    <property type="entry name" value="MFS_1"/>
    <property type="match status" value="1"/>
</dbReference>
<name>A0A2N3HFB3_9FLAO</name>
<gene>
    <name evidence="7" type="ORF">CSW08_16425</name>
</gene>
<evidence type="ECO:0000256" key="4">
    <source>
        <dbReference type="ARBA" id="ARBA00023136"/>
    </source>
</evidence>
<proteinExistence type="predicted"/>
<dbReference type="SUPFAM" id="SSF103473">
    <property type="entry name" value="MFS general substrate transporter"/>
    <property type="match status" value="1"/>
</dbReference>
<comment type="subcellular location">
    <subcellularLocation>
        <location evidence="1">Membrane</location>
        <topology evidence="1">Multi-pass membrane protein</topology>
    </subcellularLocation>
</comment>
<feature type="transmembrane region" description="Helical" evidence="5">
    <location>
        <begin position="144"/>
        <end position="167"/>
    </location>
</feature>
<accession>A0A2N3HFB3</accession>
<feature type="domain" description="Major facilitator superfamily (MFS) profile" evidence="6">
    <location>
        <begin position="14"/>
        <end position="429"/>
    </location>
</feature>
<feature type="transmembrane region" description="Helical" evidence="5">
    <location>
        <begin position="50"/>
        <end position="68"/>
    </location>
</feature>
<dbReference type="InterPro" id="IPR011701">
    <property type="entry name" value="MFS"/>
</dbReference>
<sequence>MNDTKKVGTYRYRILALLFAATSINYFDRSLMGVMSPDLIEWFGWTNQDYSYIIMSFQTAYAIGLLSMGGLIDRLGTKKGYIVSIGIWSFFGMLHAAVGKSYSFIGFVLARFGLGYGESGNFPAAIKTTAEWFPKKDRAFATGIFNAATSVGAIAAPFVIAAIVYWSGGERGEGDLVNWQIPFLITGVLSAIWVFLWWKTYQKPEGHPKVSPEEMAYINSDSVIENQDKIAWVRVLPKKETWAFALAKVTDAVWWFYLFWGAIFLADKFEVDIKNMGLPFLVIYLLADVGSIFGGWLSGAFIRKGWSINKARKITLLICALIILPVAFVATTDNKWLAIFLIGLGASGHQAWSANIFTLVSDVFPKKATASVVGIGGMVGAVAGIVSSFILGSVLDNAGNTGFFWAFLVAGSCYLIILGFVHLLMPKMTPLDENLNHVYNN</sequence>
<feature type="transmembrane region" description="Helical" evidence="5">
    <location>
        <begin position="336"/>
        <end position="360"/>
    </location>
</feature>
<organism evidence="7 8">
    <name type="scientific">Confluentibacter flavum</name>
    <dbReference type="NCBI Taxonomy" id="1909700"/>
    <lineage>
        <taxon>Bacteria</taxon>
        <taxon>Pseudomonadati</taxon>
        <taxon>Bacteroidota</taxon>
        <taxon>Flavobacteriia</taxon>
        <taxon>Flavobacteriales</taxon>
        <taxon>Flavobacteriaceae</taxon>
        <taxon>Confluentibacter</taxon>
    </lineage>
</organism>
<feature type="transmembrane region" description="Helical" evidence="5">
    <location>
        <begin position="314"/>
        <end position="330"/>
    </location>
</feature>
<dbReference type="GO" id="GO:0016020">
    <property type="term" value="C:membrane"/>
    <property type="evidence" value="ECO:0007669"/>
    <property type="project" value="UniProtKB-SubCell"/>
</dbReference>
<evidence type="ECO:0000256" key="2">
    <source>
        <dbReference type="ARBA" id="ARBA00022692"/>
    </source>
</evidence>
<protein>
    <submittedName>
        <fullName evidence="7">MFS transporter</fullName>
    </submittedName>
</protein>
<dbReference type="EMBL" id="PJEO01000056">
    <property type="protein sequence ID" value="PKQ43592.1"/>
    <property type="molecule type" value="Genomic_DNA"/>
</dbReference>
<keyword evidence="4 5" id="KW-0472">Membrane</keyword>
<evidence type="ECO:0000313" key="7">
    <source>
        <dbReference type="EMBL" id="PKQ43592.1"/>
    </source>
</evidence>
<feature type="transmembrane region" description="Helical" evidence="5">
    <location>
        <begin position="278"/>
        <end position="302"/>
    </location>
</feature>
<dbReference type="RefSeq" id="WP_106661008.1">
    <property type="nucleotide sequence ID" value="NZ_PJEO01000056.1"/>
</dbReference>
<dbReference type="AlphaFoldDB" id="A0A2N3HFB3"/>
<keyword evidence="3 5" id="KW-1133">Transmembrane helix</keyword>
<feature type="transmembrane region" description="Helical" evidence="5">
    <location>
        <begin position="80"/>
        <end position="98"/>
    </location>
</feature>